<evidence type="ECO:0000313" key="2">
    <source>
        <dbReference type="Proteomes" id="UP000003094"/>
    </source>
</evidence>
<dbReference type="AlphaFoldDB" id="A0A2R9SUS9"/>
<accession>A0A2R9SUS9</accession>
<dbReference type="EMBL" id="ADHJ01000023">
    <property type="protein sequence ID" value="EFU41107.1"/>
    <property type="molecule type" value="Genomic_DNA"/>
</dbReference>
<comment type="caution">
    <text evidence="1">The sequence shown here is derived from an EMBL/GenBank/DDBJ whole genome shotgun (WGS) entry which is preliminary data.</text>
</comment>
<protein>
    <submittedName>
        <fullName evidence="1">Uncharacterized protein</fullName>
    </submittedName>
</protein>
<keyword evidence="2" id="KW-1185">Reference proteome</keyword>
<dbReference type="KEGG" id="pvo:PVOR_15809"/>
<name>A0A2R9SUS9_9BACL</name>
<dbReference type="Proteomes" id="UP000003094">
    <property type="component" value="Unassembled WGS sequence"/>
</dbReference>
<evidence type="ECO:0000313" key="1">
    <source>
        <dbReference type="EMBL" id="EFU41107.1"/>
    </source>
</evidence>
<reference evidence="1 2" key="1">
    <citation type="journal article" date="2010" name="BMC Genomics">
        <title>Genome sequence of the pattern forming Paenibacillus vortex bacterium reveals potential for thriving in complex environments.</title>
        <authorList>
            <person name="Sirota-Madi A."/>
            <person name="Olender T."/>
            <person name="Helman Y."/>
            <person name="Ingham C."/>
            <person name="Brainis I."/>
            <person name="Roth D."/>
            <person name="Hagi E."/>
            <person name="Brodsky L."/>
            <person name="Leshkowitz D."/>
            <person name="Galatenko V."/>
            <person name="Nikolaev V."/>
            <person name="Mugasimangalam R.C."/>
            <person name="Bransburg-Zabary S."/>
            <person name="Gutnick D.L."/>
            <person name="Lancet D."/>
            <person name="Ben-Jacob E."/>
        </authorList>
    </citation>
    <scope>NUCLEOTIDE SEQUENCE [LARGE SCALE GENOMIC DNA]</scope>
    <source>
        <strain evidence="1 2">V453</strain>
    </source>
</reference>
<gene>
    <name evidence="1" type="ORF">PVOR_15809</name>
</gene>
<proteinExistence type="predicted"/>
<sequence>MFTRAWLIAKLFALDNKKYKNEGESEPGPLDSVHDSHELNPQNTLVIALSYNWI</sequence>
<organism evidence="1 2">
    <name type="scientific">Paenibacillus vortex V453</name>
    <dbReference type="NCBI Taxonomy" id="715225"/>
    <lineage>
        <taxon>Bacteria</taxon>
        <taxon>Bacillati</taxon>
        <taxon>Bacillota</taxon>
        <taxon>Bacilli</taxon>
        <taxon>Bacillales</taxon>
        <taxon>Paenibacillaceae</taxon>
        <taxon>Paenibacillus</taxon>
    </lineage>
</organism>